<dbReference type="AlphaFoldDB" id="A0A0B6YAK8"/>
<evidence type="ECO:0000256" key="1">
    <source>
        <dbReference type="SAM" id="MobiDB-lite"/>
    </source>
</evidence>
<feature type="compositionally biased region" description="Low complexity" evidence="1">
    <location>
        <begin position="1"/>
        <end position="13"/>
    </location>
</feature>
<proteinExistence type="predicted"/>
<feature type="non-terminal residue" evidence="2">
    <location>
        <position position="1"/>
    </location>
</feature>
<organism evidence="2">
    <name type="scientific">Arion vulgaris</name>
    <dbReference type="NCBI Taxonomy" id="1028688"/>
    <lineage>
        <taxon>Eukaryota</taxon>
        <taxon>Metazoa</taxon>
        <taxon>Spiralia</taxon>
        <taxon>Lophotrochozoa</taxon>
        <taxon>Mollusca</taxon>
        <taxon>Gastropoda</taxon>
        <taxon>Heterobranchia</taxon>
        <taxon>Euthyneura</taxon>
        <taxon>Panpulmonata</taxon>
        <taxon>Eupulmonata</taxon>
        <taxon>Stylommatophora</taxon>
        <taxon>Helicina</taxon>
        <taxon>Arionoidea</taxon>
        <taxon>Arionidae</taxon>
        <taxon>Arion</taxon>
    </lineage>
</organism>
<feature type="compositionally biased region" description="Acidic residues" evidence="1">
    <location>
        <begin position="15"/>
        <end position="24"/>
    </location>
</feature>
<accession>A0A0B6YAK8</accession>
<dbReference type="EMBL" id="HACG01006273">
    <property type="protein sequence ID" value="CEK53138.1"/>
    <property type="molecule type" value="Transcribed_RNA"/>
</dbReference>
<gene>
    <name evidence="2" type="primary">ORF19214</name>
</gene>
<reference evidence="2" key="1">
    <citation type="submission" date="2014-12" db="EMBL/GenBank/DDBJ databases">
        <title>Insight into the proteome of Arion vulgaris.</title>
        <authorList>
            <person name="Aradska J."/>
            <person name="Bulat T."/>
            <person name="Smidak R."/>
            <person name="Sarate P."/>
            <person name="Gangsoo J."/>
            <person name="Sialana F."/>
            <person name="Bilban M."/>
            <person name="Lubec G."/>
        </authorList>
    </citation>
    <scope>NUCLEOTIDE SEQUENCE</scope>
    <source>
        <tissue evidence="2">Skin</tissue>
    </source>
</reference>
<feature type="non-terminal residue" evidence="2">
    <location>
        <position position="77"/>
    </location>
</feature>
<protein>
    <submittedName>
        <fullName evidence="2">Uncharacterized protein</fullName>
    </submittedName>
</protein>
<name>A0A0B6YAK8_9EUPU</name>
<feature type="region of interest" description="Disordered" evidence="1">
    <location>
        <begin position="1"/>
        <end position="31"/>
    </location>
</feature>
<evidence type="ECO:0000313" key="2">
    <source>
        <dbReference type="EMBL" id="CEK53138.1"/>
    </source>
</evidence>
<sequence length="77" mass="8396">SSSLNGMISSSNNVEIDDDDEDDIFNTSESSSLLRDERRCINNTGVNLGIPEDMPLATFNVSSGETNQSGYILLHQD</sequence>